<keyword evidence="1" id="KW-0732">Signal</keyword>
<evidence type="ECO:0000313" key="3">
    <source>
        <dbReference type="Proteomes" id="UP000305067"/>
    </source>
</evidence>
<proteinExistence type="predicted"/>
<name>A0A5C3QF92_9AGAR</name>
<keyword evidence="3" id="KW-1185">Reference proteome</keyword>
<protein>
    <submittedName>
        <fullName evidence="2">Uncharacterized protein</fullName>
    </submittedName>
</protein>
<dbReference type="AlphaFoldDB" id="A0A5C3QF92"/>
<evidence type="ECO:0000313" key="2">
    <source>
        <dbReference type="EMBL" id="TFL00392.1"/>
    </source>
</evidence>
<reference evidence="2 3" key="1">
    <citation type="journal article" date="2019" name="Nat. Ecol. Evol.">
        <title>Megaphylogeny resolves global patterns of mushroom evolution.</title>
        <authorList>
            <person name="Varga T."/>
            <person name="Krizsan K."/>
            <person name="Foldi C."/>
            <person name="Dima B."/>
            <person name="Sanchez-Garcia M."/>
            <person name="Sanchez-Ramirez S."/>
            <person name="Szollosi G.J."/>
            <person name="Szarkandi J.G."/>
            <person name="Papp V."/>
            <person name="Albert L."/>
            <person name="Andreopoulos W."/>
            <person name="Angelini C."/>
            <person name="Antonin V."/>
            <person name="Barry K.W."/>
            <person name="Bougher N.L."/>
            <person name="Buchanan P."/>
            <person name="Buyck B."/>
            <person name="Bense V."/>
            <person name="Catcheside P."/>
            <person name="Chovatia M."/>
            <person name="Cooper J."/>
            <person name="Damon W."/>
            <person name="Desjardin D."/>
            <person name="Finy P."/>
            <person name="Geml J."/>
            <person name="Haridas S."/>
            <person name="Hughes K."/>
            <person name="Justo A."/>
            <person name="Karasinski D."/>
            <person name="Kautmanova I."/>
            <person name="Kiss B."/>
            <person name="Kocsube S."/>
            <person name="Kotiranta H."/>
            <person name="LaButti K.M."/>
            <person name="Lechner B.E."/>
            <person name="Liimatainen K."/>
            <person name="Lipzen A."/>
            <person name="Lukacs Z."/>
            <person name="Mihaltcheva S."/>
            <person name="Morgado L.N."/>
            <person name="Niskanen T."/>
            <person name="Noordeloos M.E."/>
            <person name="Ohm R.A."/>
            <person name="Ortiz-Santana B."/>
            <person name="Ovrebo C."/>
            <person name="Racz N."/>
            <person name="Riley R."/>
            <person name="Savchenko A."/>
            <person name="Shiryaev A."/>
            <person name="Soop K."/>
            <person name="Spirin V."/>
            <person name="Szebenyi C."/>
            <person name="Tomsovsky M."/>
            <person name="Tulloss R.E."/>
            <person name="Uehling J."/>
            <person name="Grigoriev I.V."/>
            <person name="Vagvolgyi C."/>
            <person name="Papp T."/>
            <person name="Martin F.M."/>
            <person name="Miettinen O."/>
            <person name="Hibbett D.S."/>
            <person name="Nagy L.G."/>
        </authorList>
    </citation>
    <scope>NUCLEOTIDE SEQUENCE [LARGE SCALE GENOMIC DNA]</scope>
    <source>
        <strain evidence="2 3">CBS 309.79</strain>
    </source>
</reference>
<feature type="signal peptide" evidence="1">
    <location>
        <begin position="1"/>
        <end position="18"/>
    </location>
</feature>
<sequence length="182" mass="18954">MIAPVAVLIAAVMSSVAAGPTLVARAGCTPSYLNNKPTNIEGINYPFGGPGEWRPDSLTVNSAVKGVFEARTSPGEWRIVPSIQDASKYNIRSTGASTLALSVASGGGAKLATFNDADATQRFTIECETCGSTTSQPHSFTCTFRTSSNECITSVVGGALSAMACQTGFSYDQSFDFLQFGV</sequence>
<dbReference type="EMBL" id="ML178829">
    <property type="protein sequence ID" value="TFL00392.1"/>
    <property type="molecule type" value="Genomic_DNA"/>
</dbReference>
<evidence type="ECO:0000256" key="1">
    <source>
        <dbReference type="SAM" id="SignalP"/>
    </source>
</evidence>
<feature type="chain" id="PRO_5022936853" evidence="1">
    <location>
        <begin position="19"/>
        <end position="182"/>
    </location>
</feature>
<dbReference type="Proteomes" id="UP000305067">
    <property type="component" value="Unassembled WGS sequence"/>
</dbReference>
<accession>A0A5C3QF92</accession>
<gene>
    <name evidence="2" type="ORF">BDV98DRAFT_114305</name>
</gene>
<organism evidence="2 3">
    <name type="scientific">Pterulicium gracile</name>
    <dbReference type="NCBI Taxonomy" id="1884261"/>
    <lineage>
        <taxon>Eukaryota</taxon>
        <taxon>Fungi</taxon>
        <taxon>Dikarya</taxon>
        <taxon>Basidiomycota</taxon>
        <taxon>Agaricomycotina</taxon>
        <taxon>Agaricomycetes</taxon>
        <taxon>Agaricomycetidae</taxon>
        <taxon>Agaricales</taxon>
        <taxon>Pleurotineae</taxon>
        <taxon>Pterulaceae</taxon>
        <taxon>Pterulicium</taxon>
    </lineage>
</organism>